<sequence>MSRNIKQSVHFTIFSYCFFKYDLEKPGCLEVKEYIDGLSTHTFQLRQPGRATYINFPSNLAYPTGQVPIKMKKITDIKKCVQFVEEEHKNFYDLILQWPKIEGDNADD</sequence>
<evidence type="ECO:0000313" key="2">
    <source>
        <dbReference type="Proteomes" id="UP001153636"/>
    </source>
</evidence>
<dbReference type="AlphaFoldDB" id="A0A9P0GEY2"/>
<accession>A0A9P0GEY2</accession>
<evidence type="ECO:0000313" key="1">
    <source>
        <dbReference type="EMBL" id="CAH1108381.1"/>
    </source>
</evidence>
<protein>
    <submittedName>
        <fullName evidence="1">Uncharacterized protein</fullName>
    </submittedName>
</protein>
<dbReference type="EMBL" id="OV651815">
    <property type="protein sequence ID" value="CAH1108381.1"/>
    <property type="molecule type" value="Genomic_DNA"/>
</dbReference>
<proteinExistence type="predicted"/>
<keyword evidence="2" id="KW-1185">Reference proteome</keyword>
<dbReference type="OrthoDB" id="6769807at2759"/>
<reference evidence="1" key="1">
    <citation type="submission" date="2022-01" db="EMBL/GenBank/DDBJ databases">
        <authorList>
            <person name="King R."/>
        </authorList>
    </citation>
    <scope>NUCLEOTIDE SEQUENCE</scope>
</reference>
<name>A0A9P0GEY2_9CUCU</name>
<organism evidence="1 2">
    <name type="scientific">Psylliodes chrysocephalus</name>
    <dbReference type="NCBI Taxonomy" id="3402493"/>
    <lineage>
        <taxon>Eukaryota</taxon>
        <taxon>Metazoa</taxon>
        <taxon>Ecdysozoa</taxon>
        <taxon>Arthropoda</taxon>
        <taxon>Hexapoda</taxon>
        <taxon>Insecta</taxon>
        <taxon>Pterygota</taxon>
        <taxon>Neoptera</taxon>
        <taxon>Endopterygota</taxon>
        <taxon>Coleoptera</taxon>
        <taxon>Polyphaga</taxon>
        <taxon>Cucujiformia</taxon>
        <taxon>Chrysomeloidea</taxon>
        <taxon>Chrysomelidae</taxon>
        <taxon>Galerucinae</taxon>
        <taxon>Alticini</taxon>
        <taxon>Psylliodes</taxon>
    </lineage>
</organism>
<dbReference type="Proteomes" id="UP001153636">
    <property type="component" value="Chromosome 3"/>
</dbReference>
<gene>
    <name evidence="1" type="ORF">PSYICH_LOCUS8461</name>
</gene>